<dbReference type="Gene3D" id="1.10.510.10">
    <property type="entry name" value="Transferase(Phosphotransferase) domain 1"/>
    <property type="match status" value="1"/>
</dbReference>
<evidence type="ECO:0000256" key="15">
    <source>
        <dbReference type="SAM" id="MobiDB-lite"/>
    </source>
</evidence>
<evidence type="ECO:0000259" key="16">
    <source>
        <dbReference type="PROSITE" id="PS50011"/>
    </source>
</evidence>
<name>A0A8K0DRE6_IGNLU</name>
<dbReference type="GO" id="GO:0046872">
    <property type="term" value="F:metal ion binding"/>
    <property type="evidence" value="ECO:0007669"/>
    <property type="project" value="UniProtKB-KW"/>
</dbReference>
<comment type="cofactor">
    <cofactor evidence="1">
        <name>Mn(2+)</name>
        <dbReference type="ChEBI" id="CHEBI:29035"/>
    </cofactor>
</comment>
<evidence type="ECO:0000256" key="3">
    <source>
        <dbReference type="ARBA" id="ARBA00009985"/>
    </source>
</evidence>
<keyword evidence="11" id="KW-0460">Magnesium</keyword>
<gene>
    <name evidence="17" type="ORF">ILUMI_01079</name>
</gene>
<dbReference type="InterPro" id="IPR000719">
    <property type="entry name" value="Prot_kinase_dom"/>
</dbReference>
<keyword evidence="5" id="KW-0723">Serine/threonine-protein kinase</keyword>
<evidence type="ECO:0000256" key="1">
    <source>
        <dbReference type="ARBA" id="ARBA00001936"/>
    </source>
</evidence>
<keyword evidence="10" id="KW-0067">ATP-binding</keyword>
<dbReference type="GO" id="GO:0005524">
    <property type="term" value="F:ATP binding"/>
    <property type="evidence" value="ECO:0007669"/>
    <property type="project" value="UniProtKB-KW"/>
</dbReference>
<dbReference type="EC" id="2.7.11.1" evidence="4"/>
<dbReference type="FunFam" id="1.10.510.10:FF:000245">
    <property type="entry name" value="serine/threonine-protein kinase STK11"/>
    <property type="match status" value="1"/>
</dbReference>
<sequence>MEFCVGSLQGMLEATPLKKFPLFQAHGYFLQLIDGLEYLHSKGIIHKDIKPGNLLLTLKGDLKISDLGVAEALDLFAVDDTCYTGQGSPAFQPPEIANGLESFPGFKVDIWSSGVTLYNITTGLYPFEGDNVYRLFENIGKGDFTIPSDIEEPLRQLLLGMLSKDPEKRLTLQQIRQHPWCNRKPPRDSVEVPIPPLKSDEWHCMTVLPYLVEHYYDTHSSEDGDIQYFTERQLNEERRKHETQQSNGIAQTNQTHQNSKRRWRKPMSCITVKRFPGCKQS</sequence>
<evidence type="ECO:0000256" key="7">
    <source>
        <dbReference type="ARBA" id="ARBA00022723"/>
    </source>
</evidence>
<dbReference type="GO" id="GO:0035556">
    <property type="term" value="P:intracellular signal transduction"/>
    <property type="evidence" value="ECO:0007669"/>
    <property type="project" value="TreeGrafter"/>
</dbReference>
<accession>A0A8K0DRE6</accession>
<evidence type="ECO:0000256" key="5">
    <source>
        <dbReference type="ARBA" id="ARBA00022527"/>
    </source>
</evidence>
<dbReference type="PROSITE" id="PS00108">
    <property type="entry name" value="PROTEIN_KINASE_ST"/>
    <property type="match status" value="1"/>
</dbReference>
<comment type="catalytic activity">
    <reaction evidence="14">
        <text>L-seryl-[protein] + ATP = O-phospho-L-seryl-[protein] + ADP + H(+)</text>
        <dbReference type="Rhea" id="RHEA:17989"/>
        <dbReference type="Rhea" id="RHEA-COMP:9863"/>
        <dbReference type="Rhea" id="RHEA-COMP:11604"/>
        <dbReference type="ChEBI" id="CHEBI:15378"/>
        <dbReference type="ChEBI" id="CHEBI:29999"/>
        <dbReference type="ChEBI" id="CHEBI:30616"/>
        <dbReference type="ChEBI" id="CHEBI:83421"/>
        <dbReference type="ChEBI" id="CHEBI:456216"/>
        <dbReference type="EC" id="2.7.11.1"/>
    </reaction>
</comment>
<evidence type="ECO:0000256" key="12">
    <source>
        <dbReference type="ARBA" id="ARBA00023211"/>
    </source>
</evidence>
<comment type="similarity">
    <text evidence="3">Belongs to the protein kinase superfamily. CAMK Ser/Thr protein kinase family. LKB1 subfamily.</text>
</comment>
<evidence type="ECO:0000256" key="14">
    <source>
        <dbReference type="ARBA" id="ARBA00048679"/>
    </source>
</evidence>
<organism evidence="17 18">
    <name type="scientific">Ignelater luminosus</name>
    <name type="common">Cucubano</name>
    <name type="synonym">Pyrophorus luminosus</name>
    <dbReference type="NCBI Taxonomy" id="2038154"/>
    <lineage>
        <taxon>Eukaryota</taxon>
        <taxon>Metazoa</taxon>
        <taxon>Ecdysozoa</taxon>
        <taxon>Arthropoda</taxon>
        <taxon>Hexapoda</taxon>
        <taxon>Insecta</taxon>
        <taxon>Pterygota</taxon>
        <taxon>Neoptera</taxon>
        <taxon>Endopterygota</taxon>
        <taxon>Coleoptera</taxon>
        <taxon>Polyphaga</taxon>
        <taxon>Elateriformia</taxon>
        <taxon>Elateroidea</taxon>
        <taxon>Elateridae</taxon>
        <taxon>Agrypninae</taxon>
        <taxon>Pyrophorini</taxon>
        <taxon>Ignelater</taxon>
    </lineage>
</organism>
<reference evidence="17" key="1">
    <citation type="submission" date="2019-08" db="EMBL/GenBank/DDBJ databases">
        <title>The genome of the North American firefly Photinus pyralis.</title>
        <authorList>
            <consortium name="Photinus pyralis genome working group"/>
            <person name="Fallon T.R."/>
            <person name="Sander Lower S.E."/>
            <person name="Weng J.-K."/>
        </authorList>
    </citation>
    <scope>NUCLEOTIDE SEQUENCE</scope>
    <source>
        <strain evidence="17">TRF0915ILg1</strain>
        <tissue evidence="17">Whole body</tissue>
    </source>
</reference>
<feature type="compositionally biased region" description="Polar residues" evidence="15">
    <location>
        <begin position="244"/>
        <end position="257"/>
    </location>
</feature>
<dbReference type="InterPro" id="IPR011009">
    <property type="entry name" value="Kinase-like_dom_sf"/>
</dbReference>
<evidence type="ECO:0000256" key="10">
    <source>
        <dbReference type="ARBA" id="ARBA00022840"/>
    </source>
</evidence>
<dbReference type="GO" id="GO:0005737">
    <property type="term" value="C:cytoplasm"/>
    <property type="evidence" value="ECO:0007669"/>
    <property type="project" value="TreeGrafter"/>
</dbReference>
<evidence type="ECO:0000313" key="18">
    <source>
        <dbReference type="Proteomes" id="UP000801492"/>
    </source>
</evidence>
<evidence type="ECO:0000256" key="9">
    <source>
        <dbReference type="ARBA" id="ARBA00022777"/>
    </source>
</evidence>
<comment type="cofactor">
    <cofactor evidence="2">
        <name>Mg(2+)</name>
        <dbReference type="ChEBI" id="CHEBI:18420"/>
    </cofactor>
</comment>
<dbReference type="PANTHER" id="PTHR24346:SF94">
    <property type="entry name" value="NON-SPECIFIC SERINE_THREONINE PROTEIN KINASE"/>
    <property type="match status" value="1"/>
</dbReference>
<evidence type="ECO:0000256" key="8">
    <source>
        <dbReference type="ARBA" id="ARBA00022741"/>
    </source>
</evidence>
<keyword evidence="6" id="KW-0808">Transferase</keyword>
<dbReference type="PANTHER" id="PTHR24346">
    <property type="entry name" value="MAP/MICROTUBULE AFFINITY-REGULATING KINASE"/>
    <property type="match status" value="1"/>
</dbReference>
<dbReference type="GO" id="GO:0004674">
    <property type="term" value="F:protein serine/threonine kinase activity"/>
    <property type="evidence" value="ECO:0007669"/>
    <property type="project" value="UniProtKB-KW"/>
</dbReference>
<feature type="region of interest" description="Disordered" evidence="15">
    <location>
        <begin position="237"/>
        <end position="264"/>
    </location>
</feature>
<dbReference type="Pfam" id="PF00069">
    <property type="entry name" value="Pkinase"/>
    <property type="match status" value="1"/>
</dbReference>
<evidence type="ECO:0000256" key="13">
    <source>
        <dbReference type="ARBA" id="ARBA00047899"/>
    </source>
</evidence>
<dbReference type="EMBL" id="VTPC01000605">
    <property type="protein sequence ID" value="KAF2905095.1"/>
    <property type="molecule type" value="Genomic_DNA"/>
</dbReference>
<protein>
    <recommendedName>
        <fullName evidence="4">non-specific serine/threonine protein kinase</fullName>
        <ecNumber evidence="4">2.7.11.1</ecNumber>
    </recommendedName>
</protein>
<dbReference type="PROSITE" id="PS50011">
    <property type="entry name" value="PROTEIN_KINASE_DOM"/>
    <property type="match status" value="1"/>
</dbReference>
<evidence type="ECO:0000256" key="11">
    <source>
        <dbReference type="ARBA" id="ARBA00022842"/>
    </source>
</evidence>
<dbReference type="OrthoDB" id="68483at2759"/>
<dbReference type="AlphaFoldDB" id="A0A8K0DRE6"/>
<dbReference type="Proteomes" id="UP000801492">
    <property type="component" value="Unassembled WGS sequence"/>
</dbReference>
<dbReference type="SMART" id="SM00220">
    <property type="entry name" value="S_TKc"/>
    <property type="match status" value="1"/>
</dbReference>
<evidence type="ECO:0000313" key="17">
    <source>
        <dbReference type="EMBL" id="KAF2905095.1"/>
    </source>
</evidence>
<keyword evidence="18" id="KW-1185">Reference proteome</keyword>
<keyword evidence="7" id="KW-0479">Metal-binding</keyword>
<evidence type="ECO:0000256" key="2">
    <source>
        <dbReference type="ARBA" id="ARBA00001946"/>
    </source>
</evidence>
<comment type="caution">
    <text evidence="17">The sequence shown here is derived from an EMBL/GenBank/DDBJ whole genome shotgun (WGS) entry which is preliminary data.</text>
</comment>
<dbReference type="SUPFAM" id="SSF56112">
    <property type="entry name" value="Protein kinase-like (PK-like)"/>
    <property type="match status" value="1"/>
</dbReference>
<comment type="catalytic activity">
    <reaction evidence="13">
        <text>L-threonyl-[protein] + ATP = O-phospho-L-threonyl-[protein] + ADP + H(+)</text>
        <dbReference type="Rhea" id="RHEA:46608"/>
        <dbReference type="Rhea" id="RHEA-COMP:11060"/>
        <dbReference type="Rhea" id="RHEA-COMP:11605"/>
        <dbReference type="ChEBI" id="CHEBI:15378"/>
        <dbReference type="ChEBI" id="CHEBI:30013"/>
        <dbReference type="ChEBI" id="CHEBI:30616"/>
        <dbReference type="ChEBI" id="CHEBI:61977"/>
        <dbReference type="ChEBI" id="CHEBI:456216"/>
        <dbReference type="EC" id="2.7.11.1"/>
    </reaction>
</comment>
<evidence type="ECO:0000256" key="4">
    <source>
        <dbReference type="ARBA" id="ARBA00012513"/>
    </source>
</evidence>
<keyword evidence="9" id="KW-0418">Kinase</keyword>
<feature type="domain" description="Protein kinase" evidence="16">
    <location>
        <begin position="1"/>
        <end position="181"/>
    </location>
</feature>
<proteinExistence type="inferred from homology"/>
<keyword evidence="8" id="KW-0547">Nucleotide-binding</keyword>
<evidence type="ECO:0000256" key="6">
    <source>
        <dbReference type="ARBA" id="ARBA00022679"/>
    </source>
</evidence>
<dbReference type="InterPro" id="IPR008271">
    <property type="entry name" value="Ser/Thr_kinase_AS"/>
</dbReference>
<keyword evidence="12" id="KW-0464">Manganese</keyword>